<dbReference type="InterPro" id="IPR003121">
    <property type="entry name" value="SWIB_MDM2_domain"/>
</dbReference>
<dbReference type="GO" id="GO:0043066">
    <property type="term" value="P:negative regulation of apoptotic process"/>
    <property type="evidence" value="ECO:0007669"/>
    <property type="project" value="InterPro"/>
</dbReference>
<dbReference type="Bgee" id="ENSAMXG00000034801">
    <property type="expression patterns" value="Expressed in testis and 14 other cell types or tissues"/>
</dbReference>
<dbReference type="PROSITE" id="PS50199">
    <property type="entry name" value="ZF_RANBP2_2"/>
    <property type="match status" value="1"/>
</dbReference>
<dbReference type="GO" id="GO:0008270">
    <property type="term" value="F:zinc ion binding"/>
    <property type="evidence" value="ECO:0007669"/>
    <property type="project" value="UniProtKB-KW"/>
</dbReference>
<dbReference type="Proteomes" id="UP000018467">
    <property type="component" value="Unassembled WGS sequence"/>
</dbReference>
<dbReference type="PROSITE" id="PS50089">
    <property type="entry name" value="ZF_RING_2"/>
    <property type="match status" value="1"/>
</dbReference>
<dbReference type="Ensembl" id="ENSAMXT00000032555.1">
    <property type="protein sequence ID" value="ENSAMXP00000048872.1"/>
    <property type="gene ID" value="ENSAMXG00000034801.1"/>
</dbReference>
<evidence type="ECO:0000256" key="15">
    <source>
        <dbReference type="ARBA" id="ARBA00030148"/>
    </source>
</evidence>
<reference evidence="24" key="1">
    <citation type="submission" date="2013-03" db="EMBL/GenBank/DDBJ databases">
        <authorList>
            <person name="Jeffery W."/>
            <person name="Warren W."/>
            <person name="Wilson R.K."/>
        </authorList>
    </citation>
    <scope>NUCLEOTIDE SEQUENCE</scope>
    <source>
        <strain evidence="24">female</strain>
    </source>
</reference>
<evidence type="ECO:0000256" key="1">
    <source>
        <dbReference type="ARBA" id="ARBA00000900"/>
    </source>
</evidence>
<dbReference type="CDD" id="cd16783">
    <property type="entry name" value="mRING-HC-C2H2C4_MDM2"/>
    <property type="match status" value="1"/>
</dbReference>
<evidence type="ECO:0000259" key="21">
    <source>
        <dbReference type="PROSITE" id="PS50199"/>
    </source>
</evidence>
<evidence type="ECO:0000256" key="13">
    <source>
        <dbReference type="ARBA" id="ARBA00022833"/>
    </source>
</evidence>
<feature type="compositionally biased region" description="Basic and acidic residues" evidence="19">
    <location>
        <begin position="167"/>
        <end position="178"/>
    </location>
</feature>
<dbReference type="PROSITE" id="PS01358">
    <property type="entry name" value="ZF_RANBP2_1"/>
    <property type="match status" value="1"/>
</dbReference>
<comment type="catalytic activity">
    <reaction evidence="1">
        <text>S-ubiquitinyl-[E2 ubiquitin-conjugating enzyme]-L-cysteine + [acceptor protein]-L-lysine = [E2 ubiquitin-conjugating enzyme]-L-cysteine + N(6)-ubiquitinyl-[acceptor protein]-L-lysine.</text>
        <dbReference type="EC" id="2.3.2.27"/>
    </reaction>
</comment>
<dbReference type="PROSITE" id="PS51925">
    <property type="entry name" value="SWIB_MDM2"/>
    <property type="match status" value="1"/>
</dbReference>
<dbReference type="InterPro" id="IPR013083">
    <property type="entry name" value="Znf_RING/FYVE/PHD"/>
</dbReference>
<dbReference type="InterPro" id="IPR044080">
    <property type="entry name" value="MDM2_mRING-HC-C2H2C4"/>
</dbReference>
<evidence type="ECO:0000256" key="5">
    <source>
        <dbReference type="ARBA" id="ARBA00005803"/>
    </source>
</evidence>
<evidence type="ECO:0000256" key="6">
    <source>
        <dbReference type="ARBA" id="ARBA00012483"/>
    </source>
</evidence>
<protein>
    <recommendedName>
        <fullName evidence="7">E3 ubiquitin-protein ligase Mdm2</fullName>
        <ecNumber evidence="6">2.3.2.27</ecNumber>
    </recommendedName>
    <alternativeName>
        <fullName evidence="17">Double minute 2 protein</fullName>
    </alternativeName>
    <alternativeName>
        <fullName evidence="16">RING-type E3 ubiquitin transferase Mdm2</fullName>
    </alternativeName>
    <alternativeName>
        <fullName evidence="15">p53-binding protein Mdm2</fullName>
    </alternativeName>
</protein>
<evidence type="ECO:0000313" key="24">
    <source>
        <dbReference type="Proteomes" id="UP000018467"/>
    </source>
</evidence>
<evidence type="ECO:0000256" key="11">
    <source>
        <dbReference type="ARBA" id="ARBA00022771"/>
    </source>
</evidence>
<evidence type="ECO:0000256" key="18">
    <source>
        <dbReference type="PROSITE-ProRule" id="PRU00322"/>
    </source>
</evidence>
<dbReference type="InterPro" id="IPR016495">
    <property type="entry name" value="p53_neg-reg_MDM_2/4"/>
</dbReference>
<feature type="region of interest" description="Disordered" evidence="19">
    <location>
        <begin position="388"/>
        <end position="471"/>
    </location>
</feature>
<comment type="subcellular location">
    <subcellularLocation>
        <location evidence="2">Cytoplasm</location>
    </subcellularLocation>
    <subcellularLocation>
        <location evidence="3">Nucleus</location>
        <location evidence="3">Nucleolus</location>
    </subcellularLocation>
    <subcellularLocation>
        <location evidence="4">Nucleus</location>
        <location evidence="4">Nucleoplasm</location>
    </subcellularLocation>
</comment>
<dbReference type="InterPro" id="IPR036885">
    <property type="entry name" value="SWIB_MDM2_dom_sf"/>
</dbReference>
<dbReference type="SUPFAM" id="SSF90209">
    <property type="entry name" value="Ran binding protein zinc finger-like"/>
    <property type="match status" value="1"/>
</dbReference>
<name>A0A3B1K2I2_ASTMX</name>
<dbReference type="GO" id="GO:0005730">
    <property type="term" value="C:nucleolus"/>
    <property type="evidence" value="ECO:0007669"/>
    <property type="project" value="UniProtKB-SubCell"/>
</dbReference>
<evidence type="ECO:0000313" key="23">
    <source>
        <dbReference type="Ensembl" id="ENSAMXP00000048872.1"/>
    </source>
</evidence>
<dbReference type="AlphaFoldDB" id="A0A3B1K2I2"/>
<dbReference type="InterPro" id="IPR001841">
    <property type="entry name" value="Znf_RING"/>
</dbReference>
<dbReference type="InterPro" id="IPR036443">
    <property type="entry name" value="Znf_RanBP2_sf"/>
</dbReference>
<dbReference type="GO" id="GO:0002039">
    <property type="term" value="F:p53 binding"/>
    <property type="evidence" value="ECO:0007669"/>
    <property type="project" value="TreeGrafter"/>
</dbReference>
<dbReference type="PIRSF" id="PIRSF006748">
    <property type="entry name" value="p53_MDM_2/4"/>
    <property type="match status" value="1"/>
</dbReference>
<dbReference type="SUPFAM" id="SSF47592">
    <property type="entry name" value="SWIB/MDM2 domain"/>
    <property type="match status" value="1"/>
</dbReference>
<evidence type="ECO:0000256" key="17">
    <source>
        <dbReference type="ARBA" id="ARBA00032811"/>
    </source>
</evidence>
<dbReference type="GO" id="GO:0016567">
    <property type="term" value="P:protein ubiquitination"/>
    <property type="evidence" value="ECO:0007669"/>
    <property type="project" value="TreeGrafter"/>
</dbReference>
<dbReference type="GO" id="GO:0005654">
    <property type="term" value="C:nucleoplasm"/>
    <property type="evidence" value="ECO:0007669"/>
    <property type="project" value="UniProtKB-SubCell"/>
</dbReference>
<evidence type="ECO:0000256" key="16">
    <source>
        <dbReference type="ARBA" id="ARBA00032614"/>
    </source>
</evidence>
<feature type="domain" description="RanBP2-type" evidence="21">
    <location>
        <begin position="325"/>
        <end position="354"/>
    </location>
</feature>
<dbReference type="PIRSF" id="PIRSF500700">
    <property type="entry name" value="MDM2"/>
    <property type="match status" value="1"/>
</dbReference>
<dbReference type="InParanoid" id="A0A3B1K2I2"/>
<reference evidence="23" key="4">
    <citation type="submission" date="2025-09" db="UniProtKB">
        <authorList>
            <consortium name="Ensembl"/>
        </authorList>
    </citation>
    <scope>IDENTIFICATION</scope>
</reference>
<evidence type="ECO:0000256" key="14">
    <source>
        <dbReference type="ARBA" id="ARBA00023242"/>
    </source>
</evidence>
<dbReference type="PANTHER" id="PTHR46858:SF13">
    <property type="entry name" value="E3 UBIQUITIN-PROTEIN LIGASE MDM2"/>
    <property type="match status" value="1"/>
</dbReference>
<evidence type="ECO:0000259" key="20">
    <source>
        <dbReference type="PROSITE" id="PS50089"/>
    </source>
</evidence>
<dbReference type="CDD" id="cd17672">
    <property type="entry name" value="MDM2"/>
    <property type="match status" value="1"/>
</dbReference>
<feature type="compositionally biased region" description="Low complexity" evidence="19">
    <location>
        <begin position="245"/>
        <end position="259"/>
    </location>
</feature>
<keyword evidence="13" id="KW-0862">Zinc</keyword>
<proteinExistence type="inferred from homology"/>
<evidence type="ECO:0000256" key="8">
    <source>
        <dbReference type="ARBA" id="ARBA00022490"/>
    </source>
</evidence>
<dbReference type="PANTHER" id="PTHR46858">
    <property type="entry name" value="OS05G0521000 PROTEIN"/>
    <property type="match status" value="1"/>
</dbReference>
<dbReference type="GO" id="GO:0042802">
    <property type="term" value="F:identical protein binding"/>
    <property type="evidence" value="ECO:0007669"/>
    <property type="project" value="InterPro"/>
</dbReference>
<feature type="region of interest" description="Disordered" evidence="19">
    <location>
        <begin position="158"/>
        <end position="221"/>
    </location>
</feature>
<comment type="similarity">
    <text evidence="5">Belongs to the MDM2/MDM4 family.</text>
</comment>
<evidence type="ECO:0000256" key="3">
    <source>
        <dbReference type="ARBA" id="ARBA00004604"/>
    </source>
</evidence>
<dbReference type="GeneTree" id="ENSGT00530000063539"/>
<dbReference type="GO" id="GO:0061630">
    <property type="term" value="F:ubiquitin protein ligase activity"/>
    <property type="evidence" value="ECO:0007669"/>
    <property type="project" value="UniProtKB-EC"/>
</dbReference>
<dbReference type="Gene3D" id="1.10.245.10">
    <property type="entry name" value="SWIB/MDM2 domain"/>
    <property type="match status" value="1"/>
</dbReference>
<evidence type="ECO:0000256" key="19">
    <source>
        <dbReference type="SAM" id="MobiDB-lite"/>
    </source>
</evidence>
<evidence type="ECO:0000256" key="12">
    <source>
        <dbReference type="ARBA" id="ARBA00022786"/>
    </source>
</evidence>
<dbReference type="GO" id="GO:0010468">
    <property type="term" value="P:regulation of gene expression"/>
    <property type="evidence" value="ECO:0007669"/>
    <property type="project" value="TreeGrafter"/>
</dbReference>
<dbReference type="InterPro" id="IPR001876">
    <property type="entry name" value="Znf_RanBP2"/>
</dbReference>
<keyword evidence="9" id="KW-0808">Transferase</keyword>
<evidence type="ECO:0000256" key="10">
    <source>
        <dbReference type="ARBA" id="ARBA00022723"/>
    </source>
</evidence>
<evidence type="ECO:0000256" key="2">
    <source>
        <dbReference type="ARBA" id="ARBA00004496"/>
    </source>
</evidence>
<dbReference type="Gene3D" id="2.30.30.380">
    <property type="entry name" value="Zn-finger domain of Sec23/24"/>
    <property type="match status" value="1"/>
</dbReference>
<feature type="domain" description="RING-type" evidence="20">
    <location>
        <begin position="490"/>
        <end position="531"/>
    </location>
</feature>
<feature type="compositionally biased region" description="Low complexity" evidence="19">
    <location>
        <begin position="430"/>
        <end position="466"/>
    </location>
</feature>
<feature type="compositionally biased region" description="Acidic residues" evidence="19">
    <location>
        <begin position="264"/>
        <end position="273"/>
    </location>
</feature>
<keyword evidence="8" id="KW-0963">Cytoplasm</keyword>
<feature type="domain" description="DM2" evidence="22">
    <location>
        <begin position="71"/>
        <end position="154"/>
    </location>
</feature>
<dbReference type="GO" id="GO:0051726">
    <property type="term" value="P:regulation of cell cycle"/>
    <property type="evidence" value="ECO:0007669"/>
    <property type="project" value="InterPro"/>
</dbReference>
<accession>A0A3B1K2I2</accession>
<reference evidence="24" key="2">
    <citation type="journal article" date="2014" name="Nat. Commun.">
        <title>The cavefish genome reveals candidate genes for eye loss.</title>
        <authorList>
            <person name="McGaugh S.E."/>
            <person name="Gross J.B."/>
            <person name="Aken B."/>
            <person name="Blin M."/>
            <person name="Borowsky R."/>
            <person name="Chalopin D."/>
            <person name="Hinaux H."/>
            <person name="Jeffery W.R."/>
            <person name="Keene A."/>
            <person name="Ma L."/>
            <person name="Minx P."/>
            <person name="Murphy D."/>
            <person name="O'Quin K.E."/>
            <person name="Retaux S."/>
            <person name="Rohner N."/>
            <person name="Searle S.M."/>
            <person name="Stahl B.A."/>
            <person name="Tabin C."/>
            <person name="Volff J.N."/>
            <person name="Yoshizawa M."/>
            <person name="Warren W.C."/>
        </authorList>
    </citation>
    <scope>NUCLEOTIDE SEQUENCE [LARGE SCALE GENOMIC DNA]</scope>
    <source>
        <strain evidence="24">female</strain>
    </source>
</reference>
<feature type="region of interest" description="Disordered" evidence="19">
    <location>
        <begin position="241"/>
        <end position="276"/>
    </location>
</feature>
<dbReference type="Pfam" id="PF13920">
    <property type="entry name" value="zf-C3HC4_3"/>
    <property type="match status" value="1"/>
</dbReference>
<dbReference type="Gene3D" id="3.30.40.10">
    <property type="entry name" value="Zinc/RING finger domain, C3HC4 (zinc finger)"/>
    <property type="match status" value="1"/>
</dbReference>
<evidence type="ECO:0000259" key="22">
    <source>
        <dbReference type="PROSITE" id="PS51925"/>
    </source>
</evidence>
<keyword evidence="14" id="KW-0539">Nucleus</keyword>
<keyword evidence="11 18" id="KW-0863">Zinc-finger</keyword>
<dbReference type="EC" id="2.3.2.27" evidence="6"/>
<sequence length="543" mass="59876">MCMGCISEGFTPCLMLFCIDVSLQRRWLQRCLRLWRSTASTLLSCCPYRIIDMATESCLSSSQINKIDNEKLVRPKVQLQTLLKDVGADKDVFTMKEVMFYLGKYIMSKELYDKQQQHIVHCGNDALGEVLGVTSFSVKEPRALFAMISKNLIAVKNPESQSSLTEPRSRTEPDRGQEETNSDSSTSVQQQQQRRRRRSSDTASFSVEEESSEPRKRHKSDSFSLTFDDSLSWCVIGGLRRESGSSESSDSRSISDVGIARSEDSEESEDSDSDNFSVEFEVESIDSDAYSENDDDSVPGEDEVYEVTIFAEDEDSFDEDLEISEADYWKCSECEELNPPLPRHCKSCWKVRPDWLPENDSCLENPSDETQASAAAADSTCLGLTVGSALESKPLPSNPPSPTPDSDEGMDVPDGKVSRSLNASRDESKAATAAATAAVASGPDSQGLSLSSSQPSTSSSQGNNSQEDTPELERFNSMEACLPATCLEPCVICQSRPKNGCIVHGRTGHLMACYTCAKKLKNRNKLCPVCREPIQSVVLTYVS</sequence>
<dbReference type="STRING" id="7994.ENSAMXP00000048872"/>
<dbReference type="FunCoup" id="A0A3B1K2I2">
    <property type="interactions" value="892"/>
</dbReference>
<reference evidence="23" key="3">
    <citation type="submission" date="2025-08" db="UniProtKB">
        <authorList>
            <consortium name="Ensembl"/>
        </authorList>
    </citation>
    <scope>IDENTIFICATION</scope>
</reference>
<organism evidence="23 24">
    <name type="scientific">Astyanax mexicanus</name>
    <name type="common">Blind cave fish</name>
    <name type="synonym">Astyanax fasciatus mexicanus</name>
    <dbReference type="NCBI Taxonomy" id="7994"/>
    <lineage>
        <taxon>Eukaryota</taxon>
        <taxon>Metazoa</taxon>
        <taxon>Chordata</taxon>
        <taxon>Craniata</taxon>
        <taxon>Vertebrata</taxon>
        <taxon>Euteleostomi</taxon>
        <taxon>Actinopterygii</taxon>
        <taxon>Neopterygii</taxon>
        <taxon>Teleostei</taxon>
        <taxon>Ostariophysi</taxon>
        <taxon>Characiformes</taxon>
        <taxon>Characoidei</taxon>
        <taxon>Acestrorhamphidae</taxon>
        <taxon>Acestrorhamphinae</taxon>
        <taxon>Astyanax</taxon>
    </lineage>
</organism>
<keyword evidence="10" id="KW-0479">Metal-binding</keyword>
<evidence type="ECO:0000256" key="9">
    <source>
        <dbReference type="ARBA" id="ARBA00022679"/>
    </source>
</evidence>
<dbReference type="GO" id="GO:0005737">
    <property type="term" value="C:cytoplasm"/>
    <property type="evidence" value="ECO:0007669"/>
    <property type="project" value="UniProtKB-SubCell"/>
</dbReference>
<keyword evidence="24" id="KW-1185">Reference proteome</keyword>
<evidence type="ECO:0000256" key="7">
    <source>
        <dbReference type="ARBA" id="ARBA00018786"/>
    </source>
</evidence>
<keyword evidence="12" id="KW-0833">Ubl conjugation pathway</keyword>
<dbReference type="InterPro" id="IPR028340">
    <property type="entry name" value="Mdm2"/>
</dbReference>
<evidence type="ECO:0000256" key="4">
    <source>
        <dbReference type="ARBA" id="ARBA00004642"/>
    </source>
</evidence>
<dbReference type="Pfam" id="PF02201">
    <property type="entry name" value="SWIB"/>
    <property type="match status" value="1"/>
</dbReference>